<gene>
    <name evidence="1" type="ORF">Pcinc_006502</name>
</gene>
<dbReference type="Proteomes" id="UP001286313">
    <property type="component" value="Unassembled WGS sequence"/>
</dbReference>
<reference evidence="1" key="1">
    <citation type="submission" date="2023-10" db="EMBL/GenBank/DDBJ databases">
        <title>Genome assemblies of two species of porcelain crab, Petrolisthes cinctipes and Petrolisthes manimaculis (Anomura: Porcellanidae).</title>
        <authorList>
            <person name="Angst P."/>
        </authorList>
    </citation>
    <scope>NUCLEOTIDE SEQUENCE</scope>
    <source>
        <strain evidence="1">PB745_01</strain>
        <tissue evidence="1">Gill</tissue>
    </source>
</reference>
<sequence>MFDWRGEPLTLDKIGYGGKFTHELNIFLKNHNNSAEAVGKADDVKVRCAVFLTVALQQVDKRLTVSTAIYKGLQALAPSKVLSQTKRVSFKYLPLPHLIEEKDMTEQQYRKFLHLSWMEESAFDGKIPTDYAAFWSGVIKYKTSTGTQSFKELGYYALACLATPTSNAVVERIFSTVTNVKTKLRNRLGS</sequence>
<organism evidence="1 2">
    <name type="scientific">Petrolisthes cinctipes</name>
    <name type="common">Flat porcelain crab</name>
    <dbReference type="NCBI Taxonomy" id="88211"/>
    <lineage>
        <taxon>Eukaryota</taxon>
        <taxon>Metazoa</taxon>
        <taxon>Ecdysozoa</taxon>
        <taxon>Arthropoda</taxon>
        <taxon>Crustacea</taxon>
        <taxon>Multicrustacea</taxon>
        <taxon>Malacostraca</taxon>
        <taxon>Eumalacostraca</taxon>
        <taxon>Eucarida</taxon>
        <taxon>Decapoda</taxon>
        <taxon>Pleocyemata</taxon>
        <taxon>Anomura</taxon>
        <taxon>Galatheoidea</taxon>
        <taxon>Porcellanidae</taxon>
        <taxon>Petrolisthes</taxon>
    </lineage>
</organism>
<dbReference type="InterPro" id="IPR012337">
    <property type="entry name" value="RNaseH-like_sf"/>
</dbReference>
<keyword evidence="2" id="KW-1185">Reference proteome</keyword>
<accession>A0AAE1GBC1</accession>
<evidence type="ECO:0000313" key="1">
    <source>
        <dbReference type="EMBL" id="KAK3889530.1"/>
    </source>
</evidence>
<name>A0AAE1GBC1_PETCI</name>
<protein>
    <recommendedName>
        <fullName evidence="3">HAT C-terminal dimerisation domain-containing protein</fullName>
    </recommendedName>
</protein>
<comment type="caution">
    <text evidence="1">The sequence shown here is derived from an EMBL/GenBank/DDBJ whole genome shotgun (WGS) entry which is preliminary data.</text>
</comment>
<proteinExistence type="predicted"/>
<dbReference type="SUPFAM" id="SSF53098">
    <property type="entry name" value="Ribonuclease H-like"/>
    <property type="match status" value="1"/>
</dbReference>
<dbReference type="AlphaFoldDB" id="A0AAE1GBC1"/>
<evidence type="ECO:0000313" key="2">
    <source>
        <dbReference type="Proteomes" id="UP001286313"/>
    </source>
</evidence>
<dbReference type="EMBL" id="JAWQEG010000481">
    <property type="protein sequence ID" value="KAK3889530.1"/>
    <property type="molecule type" value="Genomic_DNA"/>
</dbReference>
<evidence type="ECO:0008006" key="3">
    <source>
        <dbReference type="Google" id="ProtNLM"/>
    </source>
</evidence>